<comment type="similarity">
    <text evidence="1 4">Belongs to the HSP15 family.</text>
</comment>
<evidence type="ECO:0000256" key="2">
    <source>
        <dbReference type="ARBA" id="ARBA00022884"/>
    </source>
</evidence>
<evidence type="ECO:0000259" key="5">
    <source>
        <dbReference type="SMART" id="SM00363"/>
    </source>
</evidence>
<dbReference type="CDD" id="cd00165">
    <property type="entry name" value="S4"/>
    <property type="match status" value="1"/>
</dbReference>
<evidence type="ECO:0000256" key="3">
    <source>
        <dbReference type="ARBA" id="ARBA00023125"/>
    </source>
</evidence>
<keyword evidence="3 4" id="KW-0238">DNA-binding</keyword>
<dbReference type="Proteomes" id="UP001251524">
    <property type="component" value="Unassembled WGS sequence"/>
</dbReference>
<name>A0ABU1W972_9GAMM</name>
<dbReference type="PIRSF" id="PIRSF016821">
    <property type="entry name" value="HSP15"/>
    <property type="match status" value="1"/>
</dbReference>
<dbReference type="InterPro" id="IPR025708">
    <property type="entry name" value="HSP15"/>
</dbReference>
<sequence>MNTEAAESSVRLDLWLWAARFYKTRSLAKQAIDTGKVDIGGQRAKASRAVRIGDELRVVRGEETFEVVVRALSDVRGPASVAQTLYEESEWSKQARAQLRAQRIAERTGYQAPATKPDKRARRLIRALGDIDAM</sequence>
<keyword evidence="6" id="KW-0346">Stress response</keyword>
<dbReference type="Pfam" id="PF01479">
    <property type="entry name" value="S4"/>
    <property type="match status" value="1"/>
</dbReference>
<comment type="caution">
    <text evidence="6">The sequence shown here is derived from an EMBL/GenBank/DDBJ whole genome shotgun (WGS) entry which is preliminary data.</text>
</comment>
<dbReference type="SMART" id="SM00363">
    <property type="entry name" value="S4"/>
    <property type="match status" value="1"/>
</dbReference>
<evidence type="ECO:0000256" key="4">
    <source>
        <dbReference type="PIRNR" id="PIRNR016821"/>
    </source>
</evidence>
<gene>
    <name evidence="6" type="ORF">J2X06_001335</name>
</gene>
<reference evidence="6 7" key="1">
    <citation type="submission" date="2023-07" db="EMBL/GenBank/DDBJ databases">
        <title>Sorghum-associated microbial communities from plants grown in Nebraska, USA.</title>
        <authorList>
            <person name="Schachtman D."/>
        </authorList>
    </citation>
    <scope>NUCLEOTIDE SEQUENCE [LARGE SCALE GENOMIC DNA]</scope>
    <source>
        <strain evidence="6 7">BE198</strain>
    </source>
</reference>
<keyword evidence="7" id="KW-1185">Reference proteome</keyword>
<dbReference type="RefSeq" id="WP_310059927.1">
    <property type="nucleotide sequence ID" value="NZ_JAVDVY010000001.1"/>
</dbReference>
<accession>A0ABU1W972</accession>
<feature type="domain" description="RNA-binding S4" evidence="5">
    <location>
        <begin position="10"/>
        <end position="76"/>
    </location>
</feature>
<keyword evidence="2 4" id="KW-0694">RNA-binding</keyword>
<evidence type="ECO:0000313" key="7">
    <source>
        <dbReference type="Proteomes" id="UP001251524"/>
    </source>
</evidence>
<dbReference type="InterPro" id="IPR036986">
    <property type="entry name" value="S4_RNA-bd_sf"/>
</dbReference>
<protein>
    <recommendedName>
        <fullName evidence="4">Heat shock protein 15</fullName>
    </recommendedName>
</protein>
<organism evidence="6 7">
    <name type="scientific">Lysobacter niastensis</name>
    <dbReference type="NCBI Taxonomy" id="380629"/>
    <lineage>
        <taxon>Bacteria</taxon>
        <taxon>Pseudomonadati</taxon>
        <taxon>Pseudomonadota</taxon>
        <taxon>Gammaproteobacteria</taxon>
        <taxon>Lysobacterales</taxon>
        <taxon>Lysobacteraceae</taxon>
        <taxon>Lysobacter</taxon>
    </lineage>
</organism>
<dbReference type="PROSITE" id="PS50889">
    <property type="entry name" value="S4"/>
    <property type="match status" value="1"/>
</dbReference>
<evidence type="ECO:0000256" key="1">
    <source>
        <dbReference type="ARBA" id="ARBA00008396"/>
    </source>
</evidence>
<dbReference type="InterPro" id="IPR002942">
    <property type="entry name" value="S4_RNA-bd"/>
</dbReference>
<dbReference type="EMBL" id="JAVDVY010000001">
    <property type="protein sequence ID" value="MDR7134151.1"/>
    <property type="molecule type" value="Genomic_DNA"/>
</dbReference>
<dbReference type="SUPFAM" id="SSF55174">
    <property type="entry name" value="Alpha-L RNA-binding motif"/>
    <property type="match status" value="1"/>
</dbReference>
<proteinExistence type="inferred from homology"/>
<evidence type="ECO:0000313" key="6">
    <source>
        <dbReference type="EMBL" id="MDR7134151.1"/>
    </source>
</evidence>
<dbReference type="Gene3D" id="3.10.290.10">
    <property type="entry name" value="RNA-binding S4 domain"/>
    <property type="match status" value="1"/>
</dbReference>